<sequence>MMMKLEASNGNLRNSDLTDLGTIISTIDKTGHYYYFGMSKDPITPSISVREMSVPLSHPVSSHQVLRFTAISSKSGDEKNGFFWEIESNKIEIDQEDWNQWLDNVLVKSSKGLGLGDEKIVSELLKLVVCDKTPTTLTTLKLNLPQINKVFGYLIVSLPVDKCPEDTSTIPLSSGFDFGPSFVAFYANSTVQIKSPDGLALLLVYKLKRTGKRRSSDHSGTWIRDHSGIIGDIAASIKVTLRKPKLKGRIIYILSYPCDCMPATTTNYEPTTLDQLDANNQKIALALKDAVSMLTNTKIGFGQVTITQSGSRLDNIGGMEELKDTYCVFSYLKSLIDDSDMGHPEFTFGQILPLDAFNQVDIAQEDIKQSKWTRSFCFVALYIGLDNDLVFPEFKEIKKQKTQDEEEEELEDEDGEDDDSDGNSSISEEEKEFEQGVDEFYNEDGNSSGSSDTENEDDQEDTQDEEEEEEEEEEDDEE</sequence>
<name>F4PRT4_CACFS</name>
<protein>
    <submittedName>
        <fullName evidence="2">Uncharacterized protein</fullName>
    </submittedName>
</protein>
<dbReference type="KEGG" id="dfa:DFA_00444"/>
<dbReference type="EMBL" id="GL883010">
    <property type="protein sequence ID" value="EGG20583.1"/>
    <property type="molecule type" value="Genomic_DNA"/>
</dbReference>
<organism evidence="2 3">
    <name type="scientific">Cavenderia fasciculata</name>
    <name type="common">Slime mold</name>
    <name type="synonym">Dictyostelium fasciculatum</name>
    <dbReference type="NCBI Taxonomy" id="261658"/>
    <lineage>
        <taxon>Eukaryota</taxon>
        <taxon>Amoebozoa</taxon>
        <taxon>Evosea</taxon>
        <taxon>Eumycetozoa</taxon>
        <taxon>Dictyostelia</taxon>
        <taxon>Acytosteliales</taxon>
        <taxon>Cavenderiaceae</taxon>
        <taxon>Cavenderia</taxon>
    </lineage>
</organism>
<feature type="compositionally biased region" description="Acidic residues" evidence="1">
    <location>
        <begin position="404"/>
        <end position="442"/>
    </location>
</feature>
<evidence type="ECO:0000313" key="2">
    <source>
        <dbReference type="EMBL" id="EGG20583.1"/>
    </source>
</evidence>
<dbReference type="Proteomes" id="UP000007797">
    <property type="component" value="Unassembled WGS sequence"/>
</dbReference>
<dbReference type="GeneID" id="14872828"/>
<dbReference type="AlphaFoldDB" id="F4PRT4"/>
<dbReference type="RefSeq" id="XP_004358433.1">
    <property type="nucleotide sequence ID" value="XM_004358376.1"/>
</dbReference>
<reference evidence="3" key="1">
    <citation type="journal article" date="2011" name="Genome Res.">
        <title>Phylogeny-wide analysis of social amoeba genomes highlights ancient origins for complex intercellular communication.</title>
        <authorList>
            <person name="Heidel A.J."/>
            <person name="Lawal H.M."/>
            <person name="Felder M."/>
            <person name="Schilde C."/>
            <person name="Helps N.R."/>
            <person name="Tunggal B."/>
            <person name="Rivero F."/>
            <person name="John U."/>
            <person name="Schleicher M."/>
            <person name="Eichinger L."/>
            <person name="Platzer M."/>
            <person name="Noegel A.A."/>
            <person name="Schaap P."/>
            <person name="Gloeckner G."/>
        </authorList>
    </citation>
    <scope>NUCLEOTIDE SEQUENCE [LARGE SCALE GENOMIC DNA]</scope>
    <source>
        <strain evidence="3">SH3</strain>
    </source>
</reference>
<feature type="compositionally biased region" description="Acidic residues" evidence="1">
    <location>
        <begin position="453"/>
        <end position="478"/>
    </location>
</feature>
<proteinExistence type="predicted"/>
<evidence type="ECO:0000256" key="1">
    <source>
        <dbReference type="SAM" id="MobiDB-lite"/>
    </source>
</evidence>
<evidence type="ECO:0000313" key="3">
    <source>
        <dbReference type="Proteomes" id="UP000007797"/>
    </source>
</evidence>
<accession>F4PRT4</accession>
<gene>
    <name evidence="2" type="ORF">DFA_00444</name>
</gene>
<keyword evidence="3" id="KW-1185">Reference proteome</keyword>
<feature type="region of interest" description="Disordered" evidence="1">
    <location>
        <begin position="399"/>
        <end position="478"/>
    </location>
</feature>